<feature type="domain" description="RanBP2-type" evidence="7">
    <location>
        <begin position="368"/>
        <end position="397"/>
    </location>
</feature>
<dbReference type="Gene3D" id="3.40.50.10190">
    <property type="entry name" value="BRCT domain"/>
    <property type="match status" value="3"/>
</dbReference>
<evidence type="ECO:0008006" key="10">
    <source>
        <dbReference type="Google" id="ProtNLM"/>
    </source>
</evidence>
<keyword evidence="9" id="KW-1185">Reference proteome</keyword>
<dbReference type="SUPFAM" id="SSF52113">
    <property type="entry name" value="BRCT domain"/>
    <property type="match status" value="3"/>
</dbReference>
<feature type="compositionally biased region" description="Low complexity" evidence="5">
    <location>
        <begin position="16"/>
        <end position="29"/>
    </location>
</feature>
<dbReference type="PANTHER" id="PTHR14625">
    <property type="entry name" value="MICROCEPHALIN"/>
    <property type="match status" value="1"/>
</dbReference>
<accession>A0A976FRA9</accession>
<feature type="region of interest" description="Disordered" evidence="5">
    <location>
        <begin position="1"/>
        <end position="33"/>
    </location>
</feature>
<evidence type="ECO:0000313" key="9">
    <source>
        <dbReference type="Proteomes" id="UP000294530"/>
    </source>
</evidence>
<keyword evidence="3" id="KW-0862">Zinc</keyword>
<feature type="domain" description="BRCT" evidence="6">
    <location>
        <begin position="63"/>
        <end position="142"/>
    </location>
</feature>
<evidence type="ECO:0000256" key="2">
    <source>
        <dbReference type="ARBA" id="ARBA00022771"/>
    </source>
</evidence>
<dbReference type="KEGG" id="blac:94349484"/>
<feature type="compositionally biased region" description="Polar residues" evidence="5">
    <location>
        <begin position="470"/>
        <end position="491"/>
    </location>
</feature>
<dbReference type="InterPro" id="IPR036420">
    <property type="entry name" value="BRCT_dom_sf"/>
</dbReference>
<evidence type="ECO:0000256" key="5">
    <source>
        <dbReference type="SAM" id="MobiDB-lite"/>
    </source>
</evidence>
<organism evidence="8 9">
    <name type="scientific">Bremia lactucae</name>
    <name type="common">Lettuce downy mildew</name>
    <dbReference type="NCBI Taxonomy" id="4779"/>
    <lineage>
        <taxon>Eukaryota</taxon>
        <taxon>Sar</taxon>
        <taxon>Stramenopiles</taxon>
        <taxon>Oomycota</taxon>
        <taxon>Peronosporomycetes</taxon>
        <taxon>Peronosporales</taxon>
        <taxon>Peronosporaceae</taxon>
        <taxon>Bremia</taxon>
    </lineage>
</organism>
<evidence type="ECO:0000256" key="3">
    <source>
        <dbReference type="ARBA" id="ARBA00022833"/>
    </source>
</evidence>
<evidence type="ECO:0000259" key="6">
    <source>
        <dbReference type="PROSITE" id="PS50172"/>
    </source>
</evidence>
<dbReference type="CDD" id="cd17751">
    <property type="entry name" value="BRCT_microcephalin_rpt3"/>
    <property type="match status" value="1"/>
</dbReference>
<dbReference type="PANTHER" id="PTHR14625:SF3">
    <property type="entry name" value="MICROCEPHALIN"/>
    <property type="match status" value="1"/>
</dbReference>
<evidence type="ECO:0000259" key="7">
    <source>
        <dbReference type="PROSITE" id="PS50199"/>
    </source>
</evidence>
<dbReference type="OrthoDB" id="2384350at2759"/>
<dbReference type="CDD" id="cd17716">
    <property type="entry name" value="BRCT_microcephalin_rpt1"/>
    <property type="match status" value="1"/>
</dbReference>
<dbReference type="Pfam" id="PF00533">
    <property type="entry name" value="BRCT"/>
    <property type="match status" value="1"/>
</dbReference>
<dbReference type="PROSITE" id="PS50199">
    <property type="entry name" value="ZF_RANBP2_2"/>
    <property type="match status" value="1"/>
</dbReference>
<comment type="caution">
    <text evidence="8">The sequence shown here is derived from an EMBL/GenBank/DDBJ whole genome shotgun (WGS) entry which is preliminary data.</text>
</comment>
<feature type="compositionally biased region" description="Polar residues" evidence="5">
    <location>
        <begin position="1"/>
        <end position="14"/>
    </location>
</feature>
<dbReference type="PROSITE" id="PS50172">
    <property type="entry name" value="BRCT"/>
    <property type="match status" value="3"/>
</dbReference>
<reference evidence="8 9" key="1">
    <citation type="journal article" date="2021" name="Genome Biol.">
        <title>AFLAP: assembly-free linkage analysis pipeline using k-mers from genome sequencing data.</title>
        <authorList>
            <person name="Fletcher K."/>
            <person name="Zhang L."/>
            <person name="Gil J."/>
            <person name="Han R."/>
            <person name="Cavanaugh K."/>
            <person name="Michelmore R."/>
        </authorList>
    </citation>
    <scope>NUCLEOTIDE SEQUENCE [LARGE SCALE GENOMIC DNA]</scope>
    <source>
        <strain evidence="8 9">SF5</strain>
    </source>
</reference>
<dbReference type="InterPro" id="IPR001357">
    <property type="entry name" value="BRCT_dom"/>
</dbReference>
<keyword evidence="2 4" id="KW-0863">Zinc-finger</keyword>
<name>A0A976FRA9_BRELC</name>
<sequence>MVAAFSTASHSAQGPTRASSRASTASTASVRRRPRSYGPLKGVVAMVDVRVGSDAQIDCSDVVARKLRELGASTVKRFTSKLTHMVLSQYTPAYKSKIYKWQARGNSMAVAATRYELKIVSQLWVNACYVAKKRMDERPFFPIAQQNLLDCGSQSVTLPPKRRQSLGAEALQLSTTTLLTTVADKAIKEVSTASKLPLKALKGLHRGRRKRALSMEPMTSDAILKMLGTTVDVASYSTPTKQIRGSKGTSSSAKRRKTLNGPLTQQDVDEVTASQASGIVCESDYENQVSKVVKEDDVVQECQAIREVSVANMLEPLCLANSIYRIGMNSETKKLKTLDENAMKGLTARELRRRNRNSLSYGSGLTLKSGIWSCGTCGCSNPRSSLNCSDCRVERNVTKSPREESMALSTSLKSSEIKVSVSLPVDASSGSTLTTEMMTPTKKASTVAAQDTVKSITSPAVLALTRHSLSRPTVSSAAKSRGPHSTASKSIQPVLKSRTRCSENRSKSPVPCSVVSTQPIRNSLASASVLLDTTNAPKGSMSLSSVSKPIPSRRKKRAFSLVDKHLTTPDVKVMRRDQKDVKMDTTFIATPGSVSGFMRKHREVDSTPIPMAMPFSSASSRKTPQKSPRNVFGITGVTAETRGVLQCAIHAIDANMANDLGHRKARVVKSVDYAAGVTHLIVGRDTKRTIKVLFAIARGAWIVTEDWAFSSLEQERWLPEEQFELTIFANKFSRQHPESRHIFKGIKFFVGPTVEPSRDVLQSLIQVAGGELCHQISVADMCICGDASLYRRAQRTGIRVVMAKWIFDSIATMKLQDDADYSFLEALDTLAKTPLKRRGVESFGTPAVTPAKHRTAMTLGLEAHSTVPEN</sequence>
<protein>
    <recommendedName>
        <fullName evidence="10">RanBP2-type domain-containing protein</fullName>
    </recommendedName>
</protein>
<keyword evidence="1" id="KW-0479">Metal-binding</keyword>
<dbReference type="Proteomes" id="UP000294530">
    <property type="component" value="Unassembled WGS sequence"/>
</dbReference>
<dbReference type="AlphaFoldDB" id="A0A976FRA9"/>
<feature type="region of interest" description="Disordered" evidence="5">
    <location>
        <begin position="238"/>
        <end position="263"/>
    </location>
</feature>
<proteinExistence type="predicted"/>
<dbReference type="RefSeq" id="XP_067820593.1">
    <property type="nucleotide sequence ID" value="XM_067963813.1"/>
</dbReference>
<dbReference type="CDD" id="cd17736">
    <property type="entry name" value="BRCT_microcephalin_rpt2"/>
    <property type="match status" value="1"/>
</dbReference>
<dbReference type="InterPro" id="IPR001876">
    <property type="entry name" value="Znf_RanBP2"/>
</dbReference>
<evidence type="ECO:0000256" key="4">
    <source>
        <dbReference type="PROSITE-ProRule" id="PRU00322"/>
    </source>
</evidence>
<dbReference type="Pfam" id="PF16589">
    <property type="entry name" value="BRCT_2"/>
    <property type="match status" value="1"/>
</dbReference>
<feature type="domain" description="BRCT" evidence="6">
    <location>
        <begin position="738"/>
        <end position="823"/>
    </location>
</feature>
<dbReference type="PROSITE" id="PS01358">
    <property type="entry name" value="ZF_RANBP2_1"/>
    <property type="match status" value="1"/>
</dbReference>
<dbReference type="GO" id="GO:0000278">
    <property type="term" value="P:mitotic cell cycle"/>
    <property type="evidence" value="ECO:0007669"/>
    <property type="project" value="TreeGrafter"/>
</dbReference>
<dbReference type="EMBL" id="SHOA02000004">
    <property type="protein sequence ID" value="TDH71094.1"/>
    <property type="molecule type" value="Genomic_DNA"/>
</dbReference>
<gene>
    <name evidence="8" type="ORF">CCR75_005737</name>
</gene>
<dbReference type="InterPro" id="IPR022047">
    <property type="entry name" value="Microcephalin-like"/>
</dbReference>
<feature type="compositionally biased region" description="Polar residues" evidence="5">
    <location>
        <begin position="238"/>
        <end position="252"/>
    </location>
</feature>
<feature type="region of interest" description="Disordered" evidence="5">
    <location>
        <begin position="469"/>
        <end position="514"/>
    </location>
</feature>
<dbReference type="GeneID" id="94349484"/>
<dbReference type="SMART" id="SM00292">
    <property type="entry name" value="BRCT"/>
    <property type="match status" value="3"/>
</dbReference>
<evidence type="ECO:0000256" key="1">
    <source>
        <dbReference type="ARBA" id="ARBA00022723"/>
    </source>
</evidence>
<dbReference type="GO" id="GO:0008270">
    <property type="term" value="F:zinc ion binding"/>
    <property type="evidence" value="ECO:0007669"/>
    <property type="project" value="UniProtKB-KW"/>
</dbReference>
<evidence type="ECO:0000313" key="8">
    <source>
        <dbReference type="EMBL" id="TDH71094.1"/>
    </source>
</evidence>
<feature type="domain" description="BRCT" evidence="6">
    <location>
        <begin position="665"/>
        <end position="725"/>
    </location>
</feature>